<gene>
    <name evidence="2" type="ORF">B5G02_04725</name>
</gene>
<evidence type="ECO:0000313" key="2">
    <source>
        <dbReference type="EMBL" id="OUN88874.1"/>
    </source>
</evidence>
<evidence type="ECO:0000256" key="1">
    <source>
        <dbReference type="SAM" id="Phobius"/>
    </source>
</evidence>
<organism evidence="2 3">
    <name type="scientific">[Collinsella] massiliensis</name>
    <dbReference type="NCBI Taxonomy" id="1232426"/>
    <lineage>
        <taxon>Bacteria</taxon>
        <taxon>Bacillati</taxon>
        <taxon>Actinomycetota</taxon>
        <taxon>Coriobacteriia</taxon>
        <taxon>Coriobacteriales</taxon>
        <taxon>Coriobacteriaceae</taxon>
        <taxon>Enorma</taxon>
    </lineage>
</organism>
<feature type="transmembrane region" description="Helical" evidence="1">
    <location>
        <begin position="20"/>
        <end position="42"/>
    </location>
</feature>
<dbReference type="AlphaFoldDB" id="A0A1Y3XTK1"/>
<comment type="caution">
    <text evidence="2">The sequence shown here is derived from an EMBL/GenBank/DDBJ whole genome shotgun (WGS) entry which is preliminary data.</text>
</comment>
<keyword evidence="3" id="KW-1185">Reference proteome</keyword>
<accession>A0A1Y3XTK1</accession>
<dbReference type="EMBL" id="NFIE01000008">
    <property type="protein sequence ID" value="OUN88874.1"/>
    <property type="molecule type" value="Genomic_DNA"/>
</dbReference>
<protein>
    <submittedName>
        <fullName evidence="2">Uncharacterized protein</fullName>
    </submittedName>
</protein>
<sequence length="336" mass="36651">MQASQGEQNQHRASVLKAHVIPTLGALLAFCALFLLLTVAWFPMAGESYLCARFLPDGSPNTYFPDLDDIAGDHWTSADATTYEHGEVETRVRFDRPIGAQYGISISRADGSQAQMLGMNLAEQWATPEDMNILNRALFDDGSGVQAYATSIDANKDGGITSMSLNEGGSDEAAPLAYVVIDYEPGSDRAARMEGTFRTPSGSGTMQVTRTFEYVNGTDLIRAVDTNEEGDVVYRIERVQEPGRTITTTRDSTDTLISTQETTYGMFGEIRTRTTYDGSGNLLSAVTFNYRLWEHYASLGGILFALAFSGLSLTIALVTRRSLKRRLDPGGDGTVR</sequence>
<keyword evidence="1" id="KW-1133">Transmembrane helix</keyword>
<keyword evidence="1" id="KW-0812">Transmembrane</keyword>
<keyword evidence="1" id="KW-0472">Membrane</keyword>
<feature type="transmembrane region" description="Helical" evidence="1">
    <location>
        <begin position="296"/>
        <end position="318"/>
    </location>
</feature>
<evidence type="ECO:0000313" key="3">
    <source>
        <dbReference type="Proteomes" id="UP000195781"/>
    </source>
</evidence>
<dbReference type="Proteomes" id="UP000195781">
    <property type="component" value="Unassembled WGS sequence"/>
</dbReference>
<dbReference type="RefSeq" id="WP_094335376.1">
    <property type="nucleotide sequence ID" value="NZ_NFIE01000008.1"/>
</dbReference>
<proteinExistence type="predicted"/>
<name>A0A1Y3XTK1_9ACTN</name>
<reference evidence="3" key="1">
    <citation type="submission" date="2017-04" db="EMBL/GenBank/DDBJ databases">
        <title>Function of individual gut microbiota members based on whole genome sequencing of pure cultures obtained from chicken caecum.</title>
        <authorList>
            <person name="Medvecky M."/>
            <person name="Cejkova D."/>
            <person name="Polansky O."/>
            <person name="Karasova D."/>
            <person name="Kubasova T."/>
            <person name="Cizek A."/>
            <person name="Rychlik I."/>
        </authorList>
    </citation>
    <scope>NUCLEOTIDE SEQUENCE [LARGE SCALE GENOMIC DNA]</scope>
    <source>
        <strain evidence="3">An5</strain>
    </source>
</reference>